<evidence type="ECO:0000256" key="7">
    <source>
        <dbReference type="ARBA" id="ARBA00058688"/>
    </source>
</evidence>
<comment type="function">
    <text evidence="8">One of two assembly initiator proteins, it binds directly to the 5'-end of the 23S rRNA, where it nucleates assembly of the 50S subunit.</text>
</comment>
<dbReference type="PANTHER" id="PTHR12903">
    <property type="entry name" value="MITOCHONDRIAL RIBOSOMAL PROTEIN L24"/>
    <property type="match status" value="1"/>
</dbReference>
<evidence type="ECO:0000313" key="11">
    <source>
        <dbReference type="EMBL" id="AKQ00791.1"/>
    </source>
</evidence>
<dbReference type="NCBIfam" id="TIGR01079">
    <property type="entry name" value="rplX_bact"/>
    <property type="match status" value="1"/>
</dbReference>
<dbReference type="InterPro" id="IPR005825">
    <property type="entry name" value="Ribosomal_uL24_CS"/>
</dbReference>
<dbReference type="InterPro" id="IPR003256">
    <property type="entry name" value="Ribosomal_uL24"/>
</dbReference>
<dbReference type="AlphaFoldDB" id="A0A0H4SZS8"/>
<evidence type="ECO:0000259" key="10">
    <source>
        <dbReference type="SMART" id="SM00739"/>
    </source>
</evidence>
<reference evidence="11" key="1">
    <citation type="journal article" date="2015" name="ISME J.">
        <title>Aquifer environment selects for microbial species cohorts in sediment and groundwater.</title>
        <authorList>
            <person name="Hug L.A."/>
            <person name="Thomas B.C."/>
            <person name="Brown C.T."/>
            <person name="Frischkorn K.R."/>
            <person name="Williams K.H."/>
            <person name="Tringe S.G."/>
            <person name="Banfield J.F."/>
        </authorList>
    </citation>
    <scope>NUCLEOTIDE SEQUENCE</scope>
</reference>
<sequence>MKKIRKGDKVMVLAGRDKGKQGTVLRVLDDERVLVENVNVIKRHTKPNPNKGVTGGIIDKEAPIHVSNIALRNPATSKGERVGMRMMKDGSKVRYFKKSGEVADVK</sequence>
<proteinExistence type="inferred from homology"/>
<dbReference type="InterPro" id="IPR005824">
    <property type="entry name" value="KOW"/>
</dbReference>
<keyword evidence="2 8" id="KW-0699">rRNA-binding</keyword>
<evidence type="ECO:0000256" key="8">
    <source>
        <dbReference type="HAMAP-Rule" id="MF_01326"/>
    </source>
</evidence>
<dbReference type="SMART" id="SM00739">
    <property type="entry name" value="KOW"/>
    <property type="match status" value="1"/>
</dbReference>
<gene>
    <name evidence="8 11" type="primary">rplX</name>
</gene>
<dbReference type="CDD" id="cd06089">
    <property type="entry name" value="KOW_RPL26"/>
    <property type="match status" value="1"/>
</dbReference>
<dbReference type="PROSITE" id="PS01108">
    <property type="entry name" value="RIBOSOMAL_L24"/>
    <property type="match status" value="1"/>
</dbReference>
<evidence type="ECO:0000256" key="9">
    <source>
        <dbReference type="RuleBase" id="RU003477"/>
    </source>
</evidence>
<dbReference type="GO" id="GO:0019843">
    <property type="term" value="F:rRNA binding"/>
    <property type="evidence" value="ECO:0007669"/>
    <property type="project" value="UniProtKB-UniRule"/>
</dbReference>
<comment type="function">
    <text evidence="7 8">One of the proteins that surrounds the polypeptide exit tunnel on the outside of the subunit.</text>
</comment>
<evidence type="ECO:0000256" key="1">
    <source>
        <dbReference type="ARBA" id="ARBA00010618"/>
    </source>
</evidence>
<evidence type="ECO:0000256" key="2">
    <source>
        <dbReference type="ARBA" id="ARBA00022730"/>
    </source>
</evidence>
<dbReference type="SUPFAM" id="SSF50104">
    <property type="entry name" value="Translation proteins SH3-like domain"/>
    <property type="match status" value="1"/>
</dbReference>
<dbReference type="Gene3D" id="2.30.30.30">
    <property type="match status" value="1"/>
</dbReference>
<dbReference type="Pfam" id="PF17136">
    <property type="entry name" value="ribosomal_L24"/>
    <property type="match status" value="1"/>
</dbReference>
<dbReference type="EMBL" id="KT006938">
    <property type="protein sequence ID" value="AKQ00791.1"/>
    <property type="molecule type" value="Genomic_DNA"/>
</dbReference>
<comment type="similarity">
    <text evidence="1 8 9">Belongs to the universal ribosomal protein uL24 family.</text>
</comment>
<dbReference type="Pfam" id="PF00467">
    <property type="entry name" value="KOW"/>
    <property type="match status" value="1"/>
</dbReference>
<dbReference type="GO" id="GO:0006412">
    <property type="term" value="P:translation"/>
    <property type="evidence" value="ECO:0007669"/>
    <property type="project" value="UniProtKB-UniRule"/>
</dbReference>
<dbReference type="InterPro" id="IPR014722">
    <property type="entry name" value="Rib_uL2_dom2"/>
</dbReference>
<protein>
    <recommendedName>
        <fullName evidence="6 8">Large ribosomal subunit protein uL24</fullName>
    </recommendedName>
</protein>
<evidence type="ECO:0000256" key="6">
    <source>
        <dbReference type="ARBA" id="ARBA00035206"/>
    </source>
</evidence>
<evidence type="ECO:0000256" key="5">
    <source>
        <dbReference type="ARBA" id="ARBA00023274"/>
    </source>
</evidence>
<dbReference type="GO" id="GO:0003735">
    <property type="term" value="F:structural constituent of ribosome"/>
    <property type="evidence" value="ECO:0007669"/>
    <property type="project" value="InterPro"/>
</dbReference>
<dbReference type="HAMAP" id="MF_01326_B">
    <property type="entry name" value="Ribosomal_uL24_B"/>
    <property type="match status" value="1"/>
</dbReference>
<keyword evidence="5 8" id="KW-0687">Ribonucleoprotein</keyword>
<dbReference type="FunFam" id="2.30.30.30:FF:000004">
    <property type="entry name" value="50S ribosomal protein L24"/>
    <property type="match status" value="1"/>
</dbReference>
<dbReference type="InterPro" id="IPR057264">
    <property type="entry name" value="Ribosomal_uL24_C"/>
</dbReference>
<name>A0A0H4SZS8_9PROT</name>
<dbReference type="GO" id="GO:1990904">
    <property type="term" value="C:ribonucleoprotein complex"/>
    <property type="evidence" value="ECO:0007669"/>
    <property type="project" value="UniProtKB-KW"/>
</dbReference>
<dbReference type="GO" id="GO:0005840">
    <property type="term" value="C:ribosome"/>
    <property type="evidence" value="ECO:0007669"/>
    <property type="project" value="UniProtKB-KW"/>
</dbReference>
<evidence type="ECO:0000256" key="3">
    <source>
        <dbReference type="ARBA" id="ARBA00022884"/>
    </source>
</evidence>
<keyword evidence="3 8" id="KW-0694">RNA-binding</keyword>
<dbReference type="InterPro" id="IPR041988">
    <property type="entry name" value="Ribosomal_uL24_KOW"/>
</dbReference>
<organism evidence="11">
    <name type="scientific">uncultured proteobacterium Rifle_16ft_4_minimus_11209</name>
    <dbReference type="NCBI Taxonomy" id="1665205"/>
    <lineage>
        <taxon>Bacteria</taxon>
        <taxon>Pseudomonadati</taxon>
        <taxon>Pseudomonadota</taxon>
        <taxon>environmental samples</taxon>
    </lineage>
</organism>
<comment type="subunit">
    <text evidence="8">Part of the 50S ribosomal subunit.</text>
</comment>
<dbReference type="InterPro" id="IPR008991">
    <property type="entry name" value="Translation_prot_SH3-like_sf"/>
</dbReference>
<feature type="domain" description="KOW" evidence="10">
    <location>
        <begin position="3"/>
        <end position="30"/>
    </location>
</feature>
<accession>A0A0H4SZS8</accession>
<evidence type="ECO:0000256" key="4">
    <source>
        <dbReference type="ARBA" id="ARBA00022980"/>
    </source>
</evidence>
<keyword evidence="4 8" id="KW-0689">Ribosomal protein</keyword>